<evidence type="ECO:0000313" key="2">
    <source>
        <dbReference type="EMBL" id="KHE91060.1"/>
    </source>
</evidence>
<sequence>MYKMKKHLPLHLLIISFVLLSAPVIIKAEEKSQIVLRSTYRDLIALQVQHISNVFIVNKHNYGFYGHSTIKNSYENKSVSGDSVVTDHTTGLVWHQSGSDEEMDWSKAKQWVKDLNDNGYAGYSDWRLPTVEEAISLLAPNINPSGLYVDPVFDAKQTGIWTGDENDSAGFMDGAWSVRFTGGYGGGNACWVYDNARNRVRPVRSVNKTQ</sequence>
<comment type="caution">
    <text evidence="2">The sequence shown here is derived from an EMBL/GenBank/DDBJ whole genome shotgun (WGS) entry which is preliminary data.</text>
</comment>
<dbReference type="Proteomes" id="UP000030652">
    <property type="component" value="Unassembled WGS sequence"/>
</dbReference>
<evidence type="ECO:0000313" key="3">
    <source>
        <dbReference type="Proteomes" id="UP000030652"/>
    </source>
</evidence>
<proteinExistence type="predicted"/>
<accession>A0A0B0EK10</accession>
<feature type="domain" description="Lcl C-terminal" evidence="1">
    <location>
        <begin position="84"/>
        <end position="204"/>
    </location>
</feature>
<dbReference type="EMBL" id="JRYO01000221">
    <property type="protein sequence ID" value="KHE91060.1"/>
    <property type="molecule type" value="Genomic_DNA"/>
</dbReference>
<dbReference type="eggNOG" id="COG0515">
    <property type="taxonomic scope" value="Bacteria"/>
</dbReference>
<protein>
    <recommendedName>
        <fullName evidence="1">Lcl C-terminal domain-containing protein</fullName>
    </recommendedName>
</protein>
<reference evidence="2 3" key="1">
    <citation type="submission" date="2014-10" db="EMBL/GenBank/DDBJ databases">
        <title>Draft genome of anammox bacterium scalindua brodae, obtained using differential coverage binning of sequence data from two enrichment reactors.</title>
        <authorList>
            <person name="Speth D.R."/>
            <person name="Russ L."/>
            <person name="Kartal B."/>
            <person name="Op den Camp H.J."/>
            <person name="Dutilh B.E."/>
            <person name="Jetten M.S."/>
        </authorList>
    </citation>
    <scope>NUCLEOTIDE SEQUENCE [LARGE SCALE GENOMIC DNA]</scope>
    <source>
        <strain evidence="2">RU1</strain>
    </source>
</reference>
<gene>
    <name evidence="2" type="ORF">SCABRO_03218</name>
</gene>
<name>A0A0B0EK10_9BACT</name>
<organism evidence="2 3">
    <name type="scientific">Candidatus Scalindua brodae</name>
    <dbReference type="NCBI Taxonomy" id="237368"/>
    <lineage>
        <taxon>Bacteria</taxon>
        <taxon>Pseudomonadati</taxon>
        <taxon>Planctomycetota</taxon>
        <taxon>Candidatus Brocadiia</taxon>
        <taxon>Candidatus Brocadiales</taxon>
        <taxon>Candidatus Scalinduaceae</taxon>
        <taxon>Candidatus Scalindua</taxon>
    </lineage>
</organism>
<dbReference type="Pfam" id="PF07603">
    <property type="entry name" value="Lcl_C"/>
    <property type="match status" value="1"/>
</dbReference>
<dbReference type="AlphaFoldDB" id="A0A0B0EK10"/>
<evidence type="ECO:0000259" key="1">
    <source>
        <dbReference type="Pfam" id="PF07603"/>
    </source>
</evidence>
<dbReference type="InterPro" id="IPR011460">
    <property type="entry name" value="Lcl_C"/>
</dbReference>